<feature type="region of interest" description="Disordered" evidence="5">
    <location>
        <begin position="341"/>
        <end position="398"/>
    </location>
</feature>
<dbReference type="Proteomes" id="UP000257109">
    <property type="component" value="Unassembled WGS sequence"/>
</dbReference>
<feature type="domain" description="Tify" evidence="6">
    <location>
        <begin position="453"/>
        <end position="476"/>
    </location>
</feature>
<feature type="compositionally biased region" description="Basic and acidic residues" evidence="5">
    <location>
        <begin position="32"/>
        <end position="49"/>
    </location>
</feature>
<organism evidence="7 8">
    <name type="scientific">Mucuna pruriens</name>
    <name type="common">Velvet bean</name>
    <name type="synonym">Dolichos pruriens</name>
    <dbReference type="NCBI Taxonomy" id="157652"/>
    <lineage>
        <taxon>Eukaryota</taxon>
        <taxon>Viridiplantae</taxon>
        <taxon>Streptophyta</taxon>
        <taxon>Embryophyta</taxon>
        <taxon>Tracheophyta</taxon>
        <taxon>Spermatophyta</taxon>
        <taxon>Magnoliopsida</taxon>
        <taxon>eudicotyledons</taxon>
        <taxon>Gunneridae</taxon>
        <taxon>Pentapetalae</taxon>
        <taxon>rosids</taxon>
        <taxon>fabids</taxon>
        <taxon>Fabales</taxon>
        <taxon>Fabaceae</taxon>
        <taxon>Papilionoideae</taxon>
        <taxon>50 kb inversion clade</taxon>
        <taxon>NPAAA clade</taxon>
        <taxon>indigoferoid/millettioid clade</taxon>
        <taxon>Phaseoleae</taxon>
        <taxon>Mucuna</taxon>
    </lineage>
</organism>
<evidence type="ECO:0000256" key="4">
    <source>
        <dbReference type="RuleBase" id="RU369029"/>
    </source>
</evidence>
<keyword evidence="3 4" id="KW-0539">Nucleus</keyword>
<keyword evidence="8" id="KW-1185">Reference proteome</keyword>
<dbReference type="AlphaFoldDB" id="A0A371H1V9"/>
<evidence type="ECO:0000259" key="6">
    <source>
        <dbReference type="Pfam" id="PF16135"/>
    </source>
</evidence>
<proteinExistence type="inferred from homology"/>
<comment type="function">
    <text evidence="4">Acts as a negative regulator of abscisic acid (ABA) response.</text>
</comment>
<gene>
    <name evidence="7" type="primary">MC410</name>
    <name evidence="7" type="ORF">CR513_20679</name>
</gene>
<evidence type="ECO:0000313" key="8">
    <source>
        <dbReference type="Proteomes" id="UP000257109"/>
    </source>
</evidence>
<dbReference type="OrthoDB" id="1936656at2759"/>
<protein>
    <recommendedName>
        <fullName evidence="4">Ninja-family protein</fullName>
    </recommendedName>
    <alternativeName>
        <fullName evidence="4">ABI-binding protein</fullName>
    </alternativeName>
</protein>
<dbReference type="GO" id="GO:0005634">
    <property type="term" value="C:nucleus"/>
    <property type="evidence" value="ECO:0007669"/>
    <property type="project" value="UniProtKB-SubCell"/>
</dbReference>
<dbReference type="PANTHER" id="PTHR31413">
    <property type="entry name" value="AFP HOMOLOG 2"/>
    <property type="match status" value="1"/>
</dbReference>
<dbReference type="STRING" id="157652.A0A371H1V9"/>
<dbReference type="PANTHER" id="PTHR31413:SF12">
    <property type="entry name" value="AFP HOMOLOG 2"/>
    <property type="match status" value="1"/>
</dbReference>
<evidence type="ECO:0000256" key="1">
    <source>
        <dbReference type="ARBA" id="ARBA00004123"/>
    </source>
</evidence>
<sequence>MEDENGLELSLGLSFGGSSVKPKGKNVSSSDTRAEEVVRNGKMVDDFKSMFDAGPEKPYSVHATQRTDSSKPEENFFNDLSKAKENTSLNLNGRGFWVANSNKPVQIEEDKQLGMGVKRKMSFDEINNQKKHESDVHHTDLQDKARTSHISMTEDGSAAENEYVADSEAENSTSRPISRHGDGTKQFVRVGVFSEPQKDVCGVADSSVTDFNGEKRFTGSTAKDFKHANLTYGSSFSLQQVNMMNAPYPTPAKESNSVHVPNPQISGVMHVMPTAAGELSGSQSVSNGSLPVMFGYSSVQLPMLDKDNTWGLVSHPQQLHPAFAGRDPPNTAAIHAISNNISEGTPYEGRPLERSKVDGKHSKLRVTEESSSSQPEVVKGSNTNLRAKTASDLSTGEDSSIDFSFIKPGLAGDVKFGGGGSYPNLPWVSTTGSGPNGRTISGVTYKFNTNQIRIVCACHGSHMTPEEFVRHANEDQDQANREGSAVLGTATNGNPAASAHN</sequence>
<evidence type="ECO:0000256" key="5">
    <source>
        <dbReference type="SAM" id="MobiDB-lite"/>
    </source>
</evidence>
<dbReference type="GO" id="GO:0009867">
    <property type="term" value="P:jasmonic acid mediated signaling pathway"/>
    <property type="evidence" value="ECO:0007669"/>
    <property type="project" value="TreeGrafter"/>
</dbReference>
<feature type="region of interest" description="Disordered" evidence="5">
    <location>
        <begin position="129"/>
        <end position="182"/>
    </location>
</feature>
<comment type="caution">
    <text evidence="7">The sequence shown here is derived from an EMBL/GenBank/DDBJ whole genome shotgun (WGS) entry which is preliminary data.</text>
</comment>
<feature type="compositionally biased region" description="Polar residues" evidence="5">
    <location>
        <begin position="369"/>
        <end position="398"/>
    </location>
</feature>
<dbReference type="InterPro" id="IPR032308">
    <property type="entry name" value="TDBD"/>
</dbReference>
<dbReference type="Pfam" id="PF16135">
    <property type="entry name" value="TDBD"/>
    <property type="match status" value="1"/>
</dbReference>
<evidence type="ECO:0000313" key="7">
    <source>
        <dbReference type="EMBL" id="RDX96633.1"/>
    </source>
</evidence>
<feature type="non-terminal residue" evidence="7">
    <location>
        <position position="501"/>
    </location>
</feature>
<reference evidence="7" key="1">
    <citation type="submission" date="2018-05" db="EMBL/GenBank/DDBJ databases">
        <title>Draft genome of Mucuna pruriens seed.</title>
        <authorList>
            <person name="Nnadi N.E."/>
            <person name="Vos R."/>
            <person name="Hasami M.H."/>
            <person name="Devisetty U.K."/>
            <person name="Aguiy J.C."/>
        </authorList>
    </citation>
    <scope>NUCLEOTIDE SEQUENCE [LARGE SCALE GENOMIC DNA]</scope>
    <source>
        <strain evidence="7">JCA_2017</strain>
    </source>
</reference>
<feature type="region of interest" description="Disordered" evidence="5">
    <location>
        <begin position="1"/>
        <end position="73"/>
    </location>
</feature>
<feature type="compositionally biased region" description="Low complexity" evidence="5">
    <location>
        <begin position="7"/>
        <end position="19"/>
    </location>
</feature>
<dbReference type="GO" id="GO:0045892">
    <property type="term" value="P:negative regulation of DNA-templated transcription"/>
    <property type="evidence" value="ECO:0007669"/>
    <property type="project" value="TreeGrafter"/>
</dbReference>
<feature type="compositionally biased region" description="Basic and acidic residues" evidence="5">
    <location>
        <begin position="129"/>
        <end position="146"/>
    </location>
</feature>
<comment type="similarity">
    <text evidence="2 4">Belongs to the Ninja family.</text>
</comment>
<evidence type="ECO:0000256" key="2">
    <source>
        <dbReference type="ARBA" id="ARBA00006081"/>
    </source>
</evidence>
<comment type="subcellular location">
    <subcellularLocation>
        <location evidence="1 4">Nucleus</location>
    </subcellularLocation>
</comment>
<dbReference type="EMBL" id="QJKJ01003843">
    <property type="protein sequence ID" value="RDX96633.1"/>
    <property type="molecule type" value="Genomic_DNA"/>
</dbReference>
<dbReference type="InterPro" id="IPR031307">
    <property type="entry name" value="Ninja_fam"/>
</dbReference>
<name>A0A371H1V9_MUCPR</name>
<evidence type="ECO:0000256" key="3">
    <source>
        <dbReference type="ARBA" id="ARBA00023242"/>
    </source>
</evidence>
<feature type="compositionally biased region" description="Basic and acidic residues" evidence="5">
    <location>
        <begin position="350"/>
        <end position="368"/>
    </location>
</feature>
<accession>A0A371H1V9</accession>